<keyword evidence="5 7" id="KW-1133">Transmembrane helix</keyword>
<organism evidence="8">
    <name type="scientific">human gut metagenome</name>
    <dbReference type="NCBI Taxonomy" id="408170"/>
    <lineage>
        <taxon>unclassified sequences</taxon>
        <taxon>metagenomes</taxon>
        <taxon>organismal metagenomes</taxon>
    </lineage>
</organism>
<keyword evidence="4" id="KW-0133">Cell shape</keyword>
<comment type="subcellular location">
    <subcellularLocation>
        <location evidence="1">Cell membrane</location>
        <topology evidence="1">Multi-pass membrane protein</topology>
    </subcellularLocation>
</comment>
<evidence type="ECO:0000256" key="2">
    <source>
        <dbReference type="ARBA" id="ARBA00022475"/>
    </source>
</evidence>
<dbReference type="Pfam" id="PF04093">
    <property type="entry name" value="MreD"/>
    <property type="match status" value="1"/>
</dbReference>
<evidence type="ECO:0000256" key="6">
    <source>
        <dbReference type="ARBA" id="ARBA00023136"/>
    </source>
</evidence>
<keyword evidence="3 7" id="KW-0812">Transmembrane</keyword>
<name>K1T7F9_9ZZZZ</name>
<dbReference type="Gene3D" id="2.60.40.3690">
    <property type="match status" value="1"/>
</dbReference>
<sequence>AAKNPATDIYVERGLAKVTLGTGTTTEKTVTSDTYQGDKVTISKWALDVTNKKAYPIHNVDGLNEDYTEIWNNNATTSSSINGANTQRFVDNNTATLAKRVYWGIDPNYNDNSLCTLGEAGKTAREKEFNYVTANICLLGILLVLVEMSITNYIDIFNVSFNLLTIYITIISLYLDETDASIIGAIIGLVKDIVVGGIFGVNALILFTIGYGISFLKIKYIKKAI</sequence>
<evidence type="ECO:0000256" key="5">
    <source>
        <dbReference type="ARBA" id="ARBA00022989"/>
    </source>
</evidence>
<feature type="transmembrane region" description="Helical" evidence="7">
    <location>
        <begin position="195"/>
        <end position="216"/>
    </location>
</feature>
<gene>
    <name evidence="8" type="ORF">OBE_08027</name>
</gene>
<keyword evidence="6 7" id="KW-0472">Membrane</keyword>
<evidence type="ECO:0000313" key="8">
    <source>
        <dbReference type="EMBL" id="EKC62335.1"/>
    </source>
</evidence>
<dbReference type="GO" id="GO:0005886">
    <property type="term" value="C:plasma membrane"/>
    <property type="evidence" value="ECO:0007669"/>
    <property type="project" value="UniProtKB-SubCell"/>
</dbReference>
<keyword evidence="2" id="KW-1003">Cell membrane</keyword>
<evidence type="ECO:0000256" key="3">
    <source>
        <dbReference type="ARBA" id="ARBA00022692"/>
    </source>
</evidence>
<accession>K1T7F9</accession>
<reference evidence="8" key="1">
    <citation type="journal article" date="2013" name="Environ. Microbiol.">
        <title>Microbiota from the distal guts of lean and obese adolescents exhibit partial functional redundancy besides clear differences in community structure.</title>
        <authorList>
            <person name="Ferrer M."/>
            <person name="Ruiz A."/>
            <person name="Lanza F."/>
            <person name="Haange S.B."/>
            <person name="Oberbach A."/>
            <person name="Till H."/>
            <person name="Bargiela R."/>
            <person name="Campoy C."/>
            <person name="Segura M.T."/>
            <person name="Richter M."/>
            <person name="von Bergen M."/>
            <person name="Seifert J."/>
            <person name="Suarez A."/>
        </authorList>
    </citation>
    <scope>NUCLEOTIDE SEQUENCE</scope>
</reference>
<proteinExistence type="predicted"/>
<protein>
    <submittedName>
        <fullName evidence="8">Uncharacterized protein</fullName>
    </submittedName>
</protein>
<dbReference type="EMBL" id="AJWZ01005524">
    <property type="protein sequence ID" value="EKC62335.1"/>
    <property type="molecule type" value="Genomic_DNA"/>
</dbReference>
<evidence type="ECO:0000256" key="1">
    <source>
        <dbReference type="ARBA" id="ARBA00004651"/>
    </source>
</evidence>
<evidence type="ECO:0000256" key="7">
    <source>
        <dbReference type="SAM" id="Phobius"/>
    </source>
</evidence>
<feature type="non-terminal residue" evidence="8">
    <location>
        <position position="1"/>
    </location>
</feature>
<feature type="transmembrane region" description="Helical" evidence="7">
    <location>
        <begin position="129"/>
        <end position="146"/>
    </location>
</feature>
<dbReference type="InterPro" id="IPR007227">
    <property type="entry name" value="Cell_shape_determining_MreD"/>
</dbReference>
<evidence type="ECO:0000256" key="4">
    <source>
        <dbReference type="ARBA" id="ARBA00022960"/>
    </source>
</evidence>
<dbReference type="AlphaFoldDB" id="K1T7F9"/>
<comment type="caution">
    <text evidence="8">The sequence shown here is derived from an EMBL/GenBank/DDBJ whole genome shotgun (WGS) entry which is preliminary data.</text>
</comment>
<dbReference type="GO" id="GO:0008360">
    <property type="term" value="P:regulation of cell shape"/>
    <property type="evidence" value="ECO:0007669"/>
    <property type="project" value="UniProtKB-KW"/>
</dbReference>